<comment type="caution">
    <text evidence="2">The sequence shown here is derived from an EMBL/GenBank/DDBJ whole genome shotgun (WGS) entry which is preliminary data.</text>
</comment>
<dbReference type="PANTHER" id="PTHR22741:SF11">
    <property type="entry name" value="SICKLE TAIL PROTEIN HOMOLOG"/>
    <property type="match status" value="1"/>
</dbReference>
<organism evidence="2 3">
    <name type="scientific">Xenoophorus captivus</name>
    <dbReference type="NCBI Taxonomy" id="1517983"/>
    <lineage>
        <taxon>Eukaryota</taxon>
        <taxon>Metazoa</taxon>
        <taxon>Chordata</taxon>
        <taxon>Craniata</taxon>
        <taxon>Vertebrata</taxon>
        <taxon>Euteleostomi</taxon>
        <taxon>Actinopterygii</taxon>
        <taxon>Neopterygii</taxon>
        <taxon>Teleostei</taxon>
        <taxon>Neoteleostei</taxon>
        <taxon>Acanthomorphata</taxon>
        <taxon>Ovalentaria</taxon>
        <taxon>Atherinomorphae</taxon>
        <taxon>Cyprinodontiformes</taxon>
        <taxon>Goodeidae</taxon>
        <taxon>Xenoophorus</taxon>
    </lineage>
</organism>
<sequence>MGPPSQHPLQGALPSSPHSMPPSPSRIPFGQRQNSVPGNATIPRDRMSNVNPSARSISPCPSAILERRDVKPDQDLGGKSHTLTRGNEGLYADPYLLQEARIGMVAGHGPHSNPGLDGPEHGMGGFHRASIRSTSSYGGPSPTDTMDHPPLYRQKSRNSQLPTLGSKTPPPSPHRMTEVRMIDIHSIPPHGVPPHAVPPHGIALERGSPVRQSIRKEEVAGTKPRNSMGSPVAPEPQGHSQGPSPAPGDQETRERMKFMEQQINSLTGLVHHVLLKTPNSGGNKESQRQAHKSASVIRPQ</sequence>
<feature type="region of interest" description="Disordered" evidence="1">
    <location>
        <begin position="193"/>
        <end position="300"/>
    </location>
</feature>
<dbReference type="InterPro" id="IPR051825">
    <property type="entry name" value="SRCIN1"/>
</dbReference>
<accession>A0ABV0S4W8</accession>
<feature type="compositionally biased region" description="Polar residues" evidence="1">
    <location>
        <begin position="157"/>
        <end position="166"/>
    </location>
</feature>
<name>A0ABV0S4W8_9TELE</name>
<feature type="region of interest" description="Disordered" evidence="1">
    <location>
        <begin position="1"/>
        <end position="87"/>
    </location>
</feature>
<evidence type="ECO:0000313" key="3">
    <source>
        <dbReference type="Proteomes" id="UP001434883"/>
    </source>
</evidence>
<dbReference type="EMBL" id="JAHRIN010068559">
    <property type="protein sequence ID" value="MEQ2215614.1"/>
    <property type="molecule type" value="Genomic_DNA"/>
</dbReference>
<dbReference type="PANTHER" id="PTHR22741">
    <property type="entry name" value="P140CAP/SNIP-RELATED"/>
    <property type="match status" value="1"/>
</dbReference>
<evidence type="ECO:0000313" key="2">
    <source>
        <dbReference type="EMBL" id="MEQ2215614.1"/>
    </source>
</evidence>
<dbReference type="Proteomes" id="UP001434883">
    <property type="component" value="Unassembled WGS sequence"/>
</dbReference>
<evidence type="ECO:0000256" key="1">
    <source>
        <dbReference type="SAM" id="MobiDB-lite"/>
    </source>
</evidence>
<gene>
    <name evidence="2" type="ORF">XENOCAPTIV_003302</name>
</gene>
<proteinExistence type="predicted"/>
<protein>
    <submittedName>
        <fullName evidence="2">Uncharacterized protein</fullName>
    </submittedName>
</protein>
<feature type="compositionally biased region" description="Basic and acidic residues" evidence="1">
    <location>
        <begin position="65"/>
        <end position="78"/>
    </location>
</feature>
<keyword evidence="3" id="KW-1185">Reference proteome</keyword>
<feature type="compositionally biased region" description="Polar residues" evidence="1">
    <location>
        <begin position="133"/>
        <end position="144"/>
    </location>
</feature>
<feature type="region of interest" description="Disordered" evidence="1">
    <location>
        <begin position="133"/>
        <end position="175"/>
    </location>
</feature>
<reference evidence="2 3" key="1">
    <citation type="submission" date="2021-06" db="EMBL/GenBank/DDBJ databases">
        <authorList>
            <person name="Palmer J.M."/>
        </authorList>
    </citation>
    <scope>NUCLEOTIDE SEQUENCE [LARGE SCALE GENOMIC DNA]</scope>
    <source>
        <strain evidence="2 3">XC_2019</strain>
        <tissue evidence="2">Muscle</tissue>
    </source>
</reference>